<keyword evidence="4" id="KW-1185">Reference proteome</keyword>
<dbReference type="Proteomes" id="UP001595075">
    <property type="component" value="Unassembled WGS sequence"/>
</dbReference>
<feature type="region of interest" description="Disordered" evidence="1">
    <location>
        <begin position="1"/>
        <end position="20"/>
    </location>
</feature>
<protein>
    <recommendedName>
        <fullName evidence="2">Tryptophan synthase beta chain-like PALP domain-containing protein</fullName>
    </recommendedName>
</protein>
<dbReference type="SUPFAM" id="SSF53686">
    <property type="entry name" value="Tryptophan synthase beta subunit-like PLP-dependent enzymes"/>
    <property type="match status" value="1"/>
</dbReference>
<evidence type="ECO:0000259" key="2">
    <source>
        <dbReference type="Pfam" id="PF00291"/>
    </source>
</evidence>
<dbReference type="InterPro" id="IPR001926">
    <property type="entry name" value="TrpB-like_PALP"/>
</dbReference>
<evidence type="ECO:0000313" key="3">
    <source>
        <dbReference type="EMBL" id="KAL2071374.1"/>
    </source>
</evidence>
<dbReference type="Pfam" id="PF00291">
    <property type="entry name" value="PALP"/>
    <property type="match status" value="1"/>
</dbReference>
<name>A0ABR4CQP5_9HELO</name>
<evidence type="ECO:0000256" key="1">
    <source>
        <dbReference type="SAM" id="MobiDB-lite"/>
    </source>
</evidence>
<evidence type="ECO:0000313" key="4">
    <source>
        <dbReference type="Proteomes" id="UP001595075"/>
    </source>
</evidence>
<dbReference type="Gene3D" id="3.40.50.1100">
    <property type="match status" value="2"/>
</dbReference>
<sequence>MSPRISINPHQKPLDALPSRNPDVQVFHRSLPQYNTTPLVSLPGIAKELGIAHLFVKDESSRFGLSAFKILGASWATKRTLEKRLGLDSSKSPISLQDLASVAQAANLILYAATDGNHGRAVARMARYLGIAAKIYVPSMLDTEAKSKITSEGAEVIVFDGTYDQTVIETKRLAERHVEGKGVLISDTALDEHDETASWIVEGYQTMFDEIEEQVLTLTGERTITHVLTPVGVGSLAQAVTMHFQRTERGGGEGEKRKEKPVIVTVEPESAACLKKSLEMGTPTSVDAEYTICTGMCCGTISLIGWPVLREGVMASVTVNDGEVHRAVGELDVFGVGAGPCGAATLAGLRVLARSGEMSLHPEDVVVVLCTEGKRGYVTPPGVDG</sequence>
<gene>
    <name evidence="3" type="ORF">VTL71DRAFT_12609</name>
</gene>
<organism evidence="3 4">
    <name type="scientific">Oculimacula yallundae</name>
    <dbReference type="NCBI Taxonomy" id="86028"/>
    <lineage>
        <taxon>Eukaryota</taxon>
        <taxon>Fungi</taxon>
        <taxon>Dikarya</taxon>
        <taxon>Ascomycota</taxon>
        <taxon>Pezizomycotina</taxon>
        <taxon>Leotiomycetes</taxon>
        <taxon>Helotiales</taxon>
        <taxon>Ploettnerulaceae</taxon>
        <taxon>Oculimacula</taxon>
    </lineage>
</organism>
<reference evidence="3 4" key="1">
    <citation type="journal article" date="2024" name="Commun. Biol.">
        <title>Comparative genomic analysis of thermophilic fungi reveals convergent evolutionary adaptations and gene losses.</title>
        <authorList>
            <person name="Steindorff A.S."/>
            <person name="Aguilar-Pontes M.V."/>
            <person name="Robinson A.J."/>
            <person name="Andreopoulos B."/>
            <person name="LaButti K."/>
            <person name="Kuo A."/>
            <person name="Mondo S."/>
            <person name="Riley R."/>
            <person name="Otillar R."/>
            <person name="Haridas S."/>
            <person name="Lipzen A."/>
            <person name="Grimwood J."/>
            <person name="Schmutz J."/>
            <person name="Clum A."/>
            <person name="Reid I.D."/>
            <person name="Moisan M.C."/>
            <person name="Butler G."/>
            <person name="Nguyen T.T.M."/>
            <person name="Dewar K."/>
            <person name="Conant G."/>
            <person name="Drula E."/>
            <person name="Henrissat B."/>
            <person name="Hansel C."/>
            <person name="Singer S."/>
            <person name="Hutchinson M.I."/>
            <person name="de Vries R.P."/>
            <person name="Natvig D.O."/>
            <person name="Powell A.J."/>
            <person name="Tsang A."/>
            <person name="Grigoriev I.V."/>
        </authorList>
    </citation>
    <scope>NUCLEOTIDE SEQUENCE [LARGE SCALE GENOMIC DNA]</scope>
    <source>
        <strain evidence="3 4">CBS 494.80</strain>
    </source>
</reference>
<dbReference type="InterPro" id="IPR036052">
    <property type="entry name" value="TrpB-like_PALP_sf"/>
</dbReference>
<comment type="caution">
    <text evidence="3">The sequence shown here is derived from an EMBL/GenBank/DDBJ whole genome shotgun (WGS) entry which is preliminary data.</text>
</comment>
<proteinExistence type="predicted"/>
<dbReference type="EMBL" id="JAZHXI010000005">
    <property type="protein sequence ID" value="KAL2071374.1"/>
    <property type="molecule type" value="Genomic_DNA"/>
</dbReference>
<dbReference type="PANTHER" id="PTHR42937">
    <property type="match status" value="1"/>
</dbReference>
<accession>A0ABR4CQP5</accession>
<feature type="domain" description="Tryptophan synthase beta chain-like PALP" evidence="2">
    <location>
        <begin position="33"/>
        <end position="370"/>
    </location>
</feature>
<dbReference type="PANTHER" id="PTHR42937:SF1">
    <property type="entry name" value="DIAMINOPROPIONATE AMMONIA-LYASE"/>
    <property type="match status" value="1"/>
</dbReference>